<dbReference type="Pfam" id="PF00512">
    <property type="entry name" value="HisKA"/>
    <property type="match status" value="1"/>
</dbReference>
<dbReference type="RefSeq" id="WP_052242652.1">
    <property type="nucleotide sequence ID" value="NZ_JRVC01000023.1"/>
</dbReference>
<dbReference type="EMBL" id="JRVC01000023">
    <property type="protein sequence ID" value="KHS43238.1"/>
    <property type="molecule type" value="Genomic_DNA"/>
</dbReference>
<evidence type="ECO:0000259" key="4">
    <source>
        <dbReference type="SMART" id="SM00388"/>
    </source>
</evidence>
<accession>A0A0B9A1L3</accession>
<name>A0A0B9A1L3_9SPHN</name>
<keyword evidence="5" id="KW-0808">Transferase</keyword>
<evidence type="ECO:0000256" key="3">
    <source>
        <dbReference type="SAM" id="MobiDB-lite"/>
    </source>
</evidence>
<evidence type="ECO:0000256" key="2">
    <source>
        <dbReference type="ARBA" id="ARBA00012438"/>
    </source>
</evidence>
<organism evidence="5 6">
    <name type="scientific">Novosphingobium subterraneum</name>
    <dbReference type="NCBI Taxonomy" id="48936"/>
    <lineage>
        <taxon>Bacteria</taxon>
        <taxon>Pseudomonadati</taxon>
        <taxon>Pseudomonadota</taxon>
        <taxon>Alphaproteobacteria</taxon>
        <taxon>Sphingomonadales</taxon>
        <taxon>Sphingomonadaceae</taxon>
        <taxon>Novosphingobium</taxon>
    </lineage>
</organism>
<comment type="catalytic activity">
    <reaction evidence="1">
        <text>ATP + protein L-histidine = ADP + protein N-phospho-L-histidine.</text>
        <dbReference type="EC" id="2.7.13.3"/>
    </reaction>
</comment>
<evidence type="ECO:0000313" key="6">
    <source>
        <dbReference type="Proteomes" id="UP000031338"/>
    </source>
</evidence>
<dbReference type="EC" id="2.7.13.3" evidence="2"/>
<keyword evidence="6" id="KW-1185">Reference proteome</keyword>
<dbReference type="SUPFAM" id="SSF47384">
    <property type="entry name" value="Homodimeric domain of signal transducing histidine kinase"/>
    <property type="match status" value="1"/>
</dbReference>
<dbReference type="InterPro" id="IPR036097">
    <property type="entry name" value="HisK_dim/P_sf"/>
</dbReference>
<evidence type="ECO:0000313" key="5">
    <source>
        <dbReference type="EMBL" id="KHS43238.1"/>
    </source>
</evidence>
<reference evidence="5 6" key="1">
    <citation type="submission" date="2014-10" db="EMBL/GenBank/DDBJ databases">
        <title>Draft genome sequence of Novosphingobium subterraneum DSM 12447.</title>
        <authorList>
            <person name="Gan H.M."/>
            <person name="Gan H.Y."/>
            <person name="Savka M.A."/>
        </authorList>
    </citation>
    <scope>NUCLEOTIDE SEQUENCE [LARGE SCALE GENOMIC DNA]</scope>
    <source>
        <strain evidence="5 6">DSM 12447</strain>
    </source>
</reference>
<dbReference type="Proteomes" id="UP000031338">
    <property type="component" value="Unassembled WGS sequence"/>
</dbReference>
<protein>
    <recommendedName>
        <fullName evidence="2">histidine kinase</fullName>
        <ecNumber evidence="2">2.7.13.3</ecNumber>
    </recommendedName>
</protein>
<dbReference type="AlphaFoldDB" id="A0A0B9A1L3"/>
<dbReference type="GO" id="GO:0000155">
    <property type="term" value="F:phosphorelay sensor kinase activity"/>
    <property type="evidence" value="ECO:0007669"/>
    <property type="project" value="InterPro"/>
</dbReference>
<proteinExistence type="predicted"/>
<feature type="region of interest" description="Disordered" evidence="3">
    <location>
        <begin position="154"/>
        <end position="181"/>
    </location>
</feature>
<dbReference type="InterPro" id="IPR003661">
    <property type="entry name" value="HisK_dim/P_dom"/>
</dbReference>
<keyword evidence="5" id="KW-0418">Kinase</keyword>
<dbReference type="STRING" id="48936.NJ75_03868"/>
<feature type="compositionally biased region" description="Pro residues" evidence="3">
    <location>
        <begin position="161"/>
        <end position="179"/>
    </location>
</feature>
<dbReference type="PATRIC" id="fig|48936.3.peg.3903"/>
<dbReference type="Gene3D" id="1.10.287.130">
    <property type="match status" value="1"/>
</dbReference>
<dbReference type="CDD" id="cd00082">
    <property type="entry name" value="HisKA"/>
    <property type="match status" value="1"/>
</dbReference>
<sequence>MIVDDRLETVLRTHAAGKTAARTQLRQLVDLLGPVPLAAWNRQHAGALQRMDLLCAMLTDEECAAVLRSAPHRSAVLVYHFAQGGPRTAAAAVSAARLTDEDWLAVIPRLPVQARGFVRHRADLGEPVRQLLSRLGINDFLLPQPEPAVAIEQARADRQAPPLPEPLPEPEPVPEPLPDPLLADDGIGAIVRRIEAFRRKREEREATAPQAARGDGLAPLLPFGEENAAPRKPVATIDLRTDALGLVVHAGIDPPGVLLGSQMFCADAASPMRCDETTARAFRQRQPIEAGFLSIEGADLVAGHWQADGTPIFTRDGGRFAGYLLRLRRLVQVPAAELALETPSVSAEADRLRQLLHELRTPINAIQGFAEMIQSQVFGTTPHQYRAMAASIAADAAQMLAGFEEIERLVKLESRALAIDTGLADAAALVAGLVEQISPVLAARNVRLSVSMSQGPLAVAFAADEIERSVWRLLSVIATSVAPGERIAIALEQRERCARLSVTLPAALDRLDDAALFAPEAPTGSGVLAASAMLGNGFALRLARAEFESGGGSLLREHSQFVATIPLADEPPSDAAPMQARA</sequence>
<dbReference type="SMART" id="SM00388">
    <property type="entry name" value="HisKA"/>
    <property type="match status" value="1"/>
</dbReference>
<evidence type="ECO:0000256" key="1">
    <source>
        <dbReference type="ARBA" id="ARBA00000085"/>
    </source>
</evidence>
<feature type="domain" description="Signal transduction histidine kinase dimerisation/phosphoacceptor" evidence="4">
    <location>
        <begin position="347"/>
        <end position="415"/>
    </location>
</feature>
<gene>
    <name evidence="5" type="ORF">NJ75_03868</name>
</gene>
<comment type="caution">
    <text evidence="5">The sequence shown here is derived from an EMBL/GenBank/DDBJ whole genome shotgun (WGS) entry which is preliminary data.</text>
</comment>